<proteinExistence type="predicted"/>
<dbReference type="Proteomes" id="UP001500167">
    <property type="component" value="Unassembled WGS sequence"/>
</dbReference>
<gene>
    <name evidence="1" type="ORF">GCM10022218_14100</name>
</gene>
<protein>
    <submittedName>
        <fullName evidence="1">Uncharacterized protein</fullName>
    </submittedName>
</protein>
<comment type="caution">
    <text evidence="1">The sequence shown here is derived from an EMBL/GenBank/DDBJ whole genome shotgun (WGS) entry which is preliminary data.</text>
</comment>
<keyword evidence="2" id="KW-1185">Reference proteome</keyword>
<accession>A0ABP7ZXJ6</accession>
<evidence type="ECO:0000313" key="1">
    <source>
        <dbReference type="EMBL" id="GAA4172456.1"/>
    </source>
</evidence>
<name>A0ABP7ZXJ6_9SPHI</name>
<evidence type="ECO:0000313" key="2">
    <source>
        <dbReference type="Proteomes" id="UP001500167"/>
    </source>
</evidence>
<organism evidence="1 2">
    <name type="scientific">Sphingobacterium ginsenosidimutans</name>
    <dbReference type="NCBI Taxonomy" id="687845"/>
    <lineage>
        <taxon>Bacteria</taxon>
        <taxon>Pseudomonadati</taxon>
        <taxon>Bacteroidota</taxon>
        <taxon>Sphingobacteriia</taxon>
        <taxon>Sphingobacteriales</taxon>
        <taxon>Sphingobacteriaceae</taxon>
        <taxon>Sphingobacterium</taxon>
    </lineage>
</organism>
<dbReference type="EMBL" id="BAAAZK010000002">
    <property type="protein sequence ID" value="GAA4172456.1"/>
    <property type="molecule type" value="Genomic_DNA"/>
</dbReference>
<sequence>MVNSLDKKQIYAIHTTIDGRLKFMHYLFLTSVFQASNLLRKAVIALTFSFSPVTTRLIDKF</sequence>
<reference evidence="2" key="1">
    <citation type="journal article" date="2019" name="Int. J. Syst. Evol. Microbiol.">
        <title>The Global Catalogue of Microorganisms (GCM) 10K type strain sequencing project: providing services to taxonomists for standard genome sequencing and annotation.</title>
        <authorList>
            <consortium name="The Broad Institute Genomics Platform"/>
            <consortium name="The Broad Institute Genome Sequencing Center for Infectious Disease"/>
            <person name="Wu L."/>
            <person name="Ma J."/>
        </authorList>
    </citation>
    <scope>NUCLEOTIDE SEQUENCE [LARGE SCALE GENOMIC DNA]</scope>
    <source>
        <strain evidence="2">JCM 16722</strain>
    </source>
</reference>